<feature type="domain" description="PAS" evidence="6">
    <location>
        <begin position="22"/>
        <end position="77"/>
    </location>
</feature>
<evidence type="ECO:0000256" key="4">
    <source>
        <dbReference type="ARBA" id="ARBA00023163"/>
    </source>
</evidence>
<dbReference type="GO" id="GO:0000977">
    <property type="term" value="F:RNA polymerase II transcription regulatory region sequence-specific DNA binding"/>
    <property type="evidence" value="ECO:0007669"/>
    <property type="project" value="TreeGrafter"/>
</dbReference>
<dbReference type="Pfam" id="PF14598">
    <property type="entry name" value="PAS_11"/>
    <property type="match status" value="1"/>
</dbReference>
<dbReference type="InterPro" id="IPR013767">
    <property type="entry name" value="PAS_fold"/>
</dbReference>
<name>A0A9P0EWU4_BEMTA</name>
<dbReference type="Pfam" id="PF00989">
    <property type="entry name" value="PAS"/>
    <property type="match status" value="1"/>
</dbReference>
<dbReference type="InterPro" id="IPR000014">
    <property type="entry name" value="PAS"/>
</dbReference>
<keyword evidence="3" id="KW-0805">Transcription regulation</keyword>
<dbReference type="GO" id="GO:0000981">
    <property type="term" value="F:DNA-binding transcription factor activity, RNA polymerase II-specific"/>
    <property type="evidence" value="ECO:0007669"/>
    <property type="project" value="TreeGrafter"/>
</dbReference>
<sequence length="243" mass="27354">MKLFMPVVPSIKPDPKYDPMFLEALTGFLLVLSADGDIVFLSENVNEYLGLSQIELVGQSIYDVSHPCDHNEMRDILSVKEPSPERSFFMRLKCTLTSKGKSVNFKSASYKVIHCTGHLVLPLNVKSDTKSDKDNDNSDKSDSPMSCCLIAIGEPIPHPSNIEIPLGSRTFLSKHSLDMKFTYADEKMADFLGYDPDTLLTKSLYEFHHAQDSKTIEKSFKHWLGDNERDIVLPDASPSQRYS</sequence>
<dbReference type="InterPro" id="IPR035965">
    <property type="entry name" value="PAS-like_dom_sf"/>
</dbReference>
<dbReference type="Proteomes" id="UP001152759">
    <property type="component" value="Chromosome 1"/>
</dbReference>
<dbReference type="GO" id="GO:0005634">
    <property type="term" value="C:nucleus"/>
    <property type="evidence" value="ECO:0007669"/>
    <property type="project" value="UniProtKB-SubCell"/>
</dbReference>
<dbReference type="EMBL" id="OU963862">
    <property type="protein sequence ID" value="CAH0382473.1"/>
    <property type="molecule type" value="Genomic_DNA"/>
</dbReference>
<gene>
    <name evidence="7" type="ORF">BEMITA_LOCUS2012</name>
</gene>
<feature type="domain" description="PAS" evidence="6">
    <location>
        <begin position="176"/>
        <end position="227"/>
    </location>
</feature>
<accession>A0A9P0EWU4</accession>
<keyword evidence="4" id="KW-0804">Transcription</keyword>
<dbReference type="SUPFAM" id="SSF55785">
    <property type="entry name" value="PYP-like sensor domain (PAS domain)"/>
    <property type="match status" value="2"/>
</dbReference>
<dbReference type="PANTHER" id="PTHR23043">
    <property type="entry name" value="HYPOXIA-INDUCIBLE FACTOR 1 ALPHA"/>
    <property type="match status" value="1"/>
</dbReference>
<evidence type="ECO:0000256" key="1">
    <source>
        <dbReference type="ARBA" id="ARBA00004123"/>
    </source>
</evidence>
<keyword evidence="2" id="KW-0677">Repeat</keyword>
<organism evidence="7 8">
    <name type="scientific">Bemisia tabaci</name>
    <name type="common">Sweetpotato whitefly</name>
    <name type="synonym">Aleurodes tabaci</name>
    <dbReference type="NCBI Taxonomy" id="7038"/>
    <lineage>
        <taxon>Eukaryota</taxon>
        <taxon>Metazoa</taxon>
        <taxon>Ecdysozoa</taxon>
        <taxon>Arthropoda</taxon>
        <taxon>Hexapoda</taxon>
        <taxon>Insecta</taxon>
        <taxon>Pterygota</taxon>
        <taxon>Neoptera</taxon>
        <taxon>Paraneoptera</taxon>
        <taxon>Hemiptera</taxon>
        <taxon>Sternorrhyncha</taxon>
        <taxon>Aleyrodoidea</taxon>
        <taxon>Aleyrodidae</taxon>
        <taxon>Aleyrodinae</taxon>
        <taxon>Bemisia</taxon>
    </lineage>
</organism>
<proteinExistence type="predicted"/>
<keyword evidence="8" id="KW-1185">Reference proteome</keyword>
<evidence type="ECO:0000256" key="3">
    <source>
        <dbReference type="ARBA" id="ARBA00023015"/>
    </source>
</evidence>
<dbReference type="CDD" id="cd00130">
    <property type="entry name" value="PAS"/>
    <property type="match status" value="2"/>
</dbReference>
<dbReference type="PROSITE" id="PS50112">
    <property type="entry name" value="PAS"/>
    <property type="match status" value="2"/>
</dbReference>
<dbReference type="AlphaFoldDB" id="A0A9P0EWU4"/>
<evidence type="ECO:0000259" key="6">
    <source>
        <dbReference type="PROSITE" id="PS50112"/>
    </source>
</evidence>
<dbReference type="SMART" id="SM00091">
    <property type="entry name" value="PAS"/>
    <property type="match status" value="2"/>
</dbReference>
<dbReference type="PANTHER" id="PTHR23043:SF17">
    <property type="entry name" value="PROTEIN SIMILAR"/>
    <property type="match status" value="1"/>
</dbReference>
<protein>
    <recommendedName>
        <fullName evidence="6">PAS domain-containing protein</fullName>
    </recommendedName>
</protein>
<reference evidence="7" key="1">
    <citation type="submission" date="2021-12" db="EMBL/GenBank/DDBJ databases">
        <authorList>
            <person name="King R."/>
        </authorList>
    </citation>
    <scope>NUCLEOTIDE SEQUENCE</scope>
</reference>
<dbReference type="GO" id="GO:0010557">
    <property type="term" value="P:positive regulation of macromolecule biosynthetic process"/>
    <property type="evidence" value="ECO:0007669"/>
    <property type="project" value="UniProtKB-ARBA"/>
</dbReference>
<evidence type="ECO:0000256" key="5">
    <source>
        <dbReference type="ARBA" id="ARBA00023242"/>
    </source>
</evidence>
<evidence type="ECO:0000313" key="7">
    <source>
        <dbReference type="EMBL" id="CAH0382473.1"/>
    </source>
</evidence>
<dbReference type="GO" id="GO:0071456">
    <property type="term" value="P:cellular response to hypoxia"/>
    <property type="evidence" value="ECO:0007669"/>
    <property type="project" value="TreeGrafter"/>
</dbReference>
<evidence type="ECO:0000256" key="2">
    <source>
        <dbReference type="ARBA" id="ARBA00022737"/>
    </source>
</evidence>
<evidence type="ECO:0000313" key="8">
    <source>
        <dbReference type="Proteomes" id="UP001152759"/>
    </source>
</evidence>
<comment type="subcellular location">
    <subcellularLocation>
        <location evidence="1">Nucleus</location>
    </subcellularLocation>
</comment>
<dbReference type="Gene3D" id="3.30.450.20">
    <property type="entry name" value="PAS domain"/>
    <property type="match status" value="3"/>
</dbReference>
<keyword evidence="5" id="KW-0539">Nucleus</keyword>